<protein>
    <recommendedName>
        <fullName evidence="1">Aspartyl/glutamyl-tRNA(Asn/Gln) amidotransferase subunit C</fullName>
        <shortName evidence="1">Asp/Glu-ADT subunit C</shortName>
        <ecNumber evidence="1">6.3.5.-</ecNumber>
    </recommendedName>
</protein>
<comment type="caution">
    <text evidence="2">The sequence shown here is derived from an EMBL/GenBank/DDBJ whole genome shotgun (WGS) entry which is preliminary data.</text>
</comment>
<comment type="catalytic activity">
    <reaction evidence="1">
        <text>L-glutamyl-tRNA(Gln) + L-glutamine + ATP + H2O = L-glutaminyl-tRNA(Gln) + L-glutamate + ADP + phosphate + H(+)</text>
        <dbReference type="Rhea" id="RHEA:17521"/>
        <dbReference type="Rhea" id="RHEA-COMP:9681"/>
        <dbReference type="Rhea" id="RHEA-COMP:9684"/>
        <dbReference type="ChEBI" id="CHEBI:15377"/>
        <dbReference type="ChEBI" id="CHEBI:15378"/>
        <dbReference type="ChEBI" id="CHEBI:29985"/>
        <dbReference type="ChEBI" id="CHEBI:30616"/>
        <dbReference type="ChEBI" id="CHEBI:43474"/>
        <dbReference type="ChEBI" id="CHEBI:58359"/>
        <dbReference type="ChEBI" id="CHEBI:78520"/>
        <dbReference type="ChEBI" id="CHEBI:78521"/>
        <dbReference type="ChEBI" id="CHEBI:456216"/>
    </reaction>
</comment>
<comment type="subunit">
    <text evidence="1">Heterotrimer of A, B and C subunits.</text>
</comment>
<keyword evidence="2" id="KW-0808">Transferase</keyword>
<sequence>MPKQKDLTIEDVLHIAKLANLPISEDNIEMYRKQLSETISYVENLDELDTKNVVPTSHSTNLTNVYFEDGTKNERQFTQEEATQNAKNVKQGQFVVKRLM</sequence>
<keyword evidence="1" id="KW-0436">Ligase</keyword>
<evidence type="ECO:0000313" key="2">
    <source>
        <dbReference type="EMBL" id="KKQ37429.1"/>
    </source>
</evidence>
<dbReference type="GO" id="GO:0050567">
    <property type="term" value="F:glutaminyl-tRNA synthase (glutamine-hydrolyzing) activity"/>
    <property type="evidence" value="ECO:0007669"/>
    <property type="project" value="UniProtKB-UniRule"/>
</dbReference>
<comment type="similarity">
    <text evidence="1">Belongs to the GatC family.</text>
</comment>
<keyword evidence="1" id="KW-0067">ATP-binding</keyword>
<keyword evidence="1" id="KW-0547">Nucleotide-binding</keyword>
<dbReference type="GO" id="GO:0016740">
    <property type="term" value="F:transferase activity"/>
    <property type="evidence" value="ECO:0007669"/>
    <property type="project" value="UniProtKB-KW"/>
</dbReference>
<evidence type="ECO:0000313" key="3">
    <source>
        <dbReference type="Proteomes" id="UP000034471"/>
    </source>
</evidence>
<dbReference type="EC" id="6.3.5.-" evidence="1"/>
<dbReference type="GO" id="GO:0006412">
    <property type="term" value="P:translation"/>
    <property type="evidence" value="ECO:0007669"/>
    <property type="project" value="UniProtKB-UniRule"/>
</dbReference>
<dbReference type="InterPro" id="IPR036113">
    <property type="entry name" value="Asp/Glu-ADT_sf_sub_c"/>
</dbReference>
<dbReference type="GO" id="GO:0005524">
    <property type="term" value="F:ATP binding"/>
    <property type="evidence" value="ECO:0007669"/>
    <property type="project" value="UniProtKB-KW"/>
</dbReference>
<dbReference type="GO" id="GO:0006450">
    <property type="term" value="P:regulation of translational fidelity"/>
    <property type="evidence" value="ECO:0007669"/>
    <property type="project" value="InterPro"/>
</dbReference>
<keyword evidence="1" id="KW-0648">Protein biosynthesis</keyword>
<dbReference type="NCBIfam" id="TIGR00135">
    <property type="entry name" value="gatC"/>
    <property type="match status" value="1"/>
</dbReference>
<dbReference type="Gene3D" id="1.10.20.60">
    <property type="entry name" value="Glu-tRNAGln amidotransferase C subunit, N-terminal domain"/>
    <property type="match status" value="1"/>
</dbReference>
<dbReference type="AlphaFoldDB" id="A0A0G0JL08"/>
<gene>
    <name evidence="1" type="primary">gatC</name>
    <name evidence="2" type="ORF">US54_C0035G0011</name>
</gene>
<accession>A0A0G0JL08</accession>
<dbReference type="Pfam" id="PF02686">
    <property type="entry name" value="GatC"/>
    <property type="match status" value="1"/>
</dbReference>
<dbReference type="HAMAP" id="MF_00122">
    <property type="entry name" value="GatC"/>
    <property type="match status" value="1"/>
</dbReference>
<dbReference type="STRING" id="1618481.US54_C0035G0011"/>
<name>A0A0G0JL08_9BACT</name>
<organism evidence="2 3">
    <name type="scientific">Candidatus Roizmanbacteria bacterium GW2011_GWA2_37_7</name>
    <dbReference type="NCBI Taxonomy" id="1618481"/>
    <lineage>
        <taxon>Bacteria</taxon>
        <taxon>Candidatus Roizmaniibacteriota</taxon>
    </lineage>
</organism>
<dbReference type="GO" id="GO:0050566">
    <property type="term" value="F:asparaginyl-tRNA synthase (glutamine-hydrolyzing) activity"/>
    <property type="evidence" value="ECO:0007669"/>
    <property type="project" value="RHEA"/>
</dbReference>
<comment type="catalytic activity">
    <reaction evidence="1">
        <text>L-aspartyl-tRNA(Asn) + L-glutamine + ATP + H2O = L-asparaginyl-tRNA(Asn) + L-glutamate + ADP + phosphate + 2 H(+)</text>
        <dbReference type="Rhea" id="RHEA:14513"/>
        <dbReference type="Rhea" id="RHEA-COMP:9674"/>
        <dbReference type="Rhea" id="RHEA-COMP:9677"/>
        <dbReference type="ChEBI" id="CHEBI:15377"/>
        <dbReference type="ChEBI" id="CHEBI:15378"/>
        <dbReference type="ChEBI" id="CHEBI:29985"/>
        <dbReference type="ChEBI" id="CHEBI:30616"/>
        <dbReference type="ChEBI" id="CHEBI:43474"/>
        <dbReference type="ChEBI" id="CHEBI:58359"/>
        <dbReference type="ChEBI" id="CHEBI:78515"/>
        <dbReference type="ChEBI" id="CHEBI:78516"/>
        <dbReference type="ChEBI" id="CHEBI:456216"/>
    </reaction>
</comment>
<dbReference type="EMBL" id="LBTJ01000035">
    <property type="protein sequence ID" value="KKQ37429.1"/>
    <property type="molecule type" value="Genomic_DNA"/>
</dbReference>
<proteinExistence type="inferred from homology"/>
<comment type="function">
    <text evidence="1">Allows the formation of correctly charged Asn-tRNA(Asn) or Gln-tRNA(Gln) through the transamidation of misacylated Asp-tRNA(Asn) or Glu-tRNA(Gln) in organisms which lack either or both of asparaginyl-tRNA or glutaminyl-tRNA synthetases. The reaction takes place in the presence of glutamine and ATP through an activated phospho-Asp-tRNA(Asn) or phospho-Glu-tRNA(Gln).</text>
</comment>
<dbReference type="Proteomes" id="UP000034471">
    <property type="component" value="Unassembled WGS sequence"/>
</dbReference>
<dbReference type="InterPro" id="IPR003837">
    <property type="entry name" value="GatC"/>
</dbReference>
<reference evidence="2 3" key="1">
    <citation type="journal article" date="2015" name="Nature">
        <title>rRNA introns, odd ribosomes, and small enigmatic genomes across a large radiation of phyla.</title>
        <authorList>
            <person name="Brown C.T."/>
            <person name="Hug L.A."/>
            <person name="Thomas B.C."/>
            <person name="Sharon I."/>
            <person name="Castelle C.J."/>
            <person name="Singh A."/>
            <person name="Wilkins M.J."/>
            <person name="Williams K.H."/>
            <person name="Banfield J.F."/>
        </authorList>
    </citation>
    <scope>NUCLEOTIDE SEQUENCE [LARGE SCALE GENOMIC DNA]</scope>
</reference>
<dbReference type="SUPFAM" id="SSF141000">
    <property type="entry name" value="Glu-tRNAGln amidotransferase C subunit"/>
    <property type="match status" value="1"/>
</dbReference>
<evidence type="ECO:0000256" key="1">
    <source>
        <dbReference type="HAMAP-Rule" id="MF_00122"/>
    </source>
</evidence>